<sequence>MSTTRTLETKSLVATVEARAKEYQALRERLETLRAAFQKIVGIDAFTGKSADAIKGF</sequence>
<dbReference type="RefSeq" id="WP_084040841.1">
    <property type="nucleotide sequence ID" value="NZ_BAVS01000029.1"/>
</dbReference>
<comment type="similarity">
    <text evidence="1">In the N-terminal section; belongs to the LXG family.</text>
</comment>
<name>W4VPD3_9BACI</name>
<evidence type="ECO:0000259" key="2">
    <source>
        <dbReference type="Pfam" id="PF04740"/>
    </source>
</evidence>
<feature type="domain" description="LXG" evidence="2">
    <location>
        <begin position="6"/>
        <end position="57"/>
    </location>
</feature>
<proteinExistence type="inferred from homology"/>
<dbReference type="EMBL" id="BAVS01000029">
    <property type="protein sequence ID" value="GAE94703.1"/>
    <property type="molecule type" value="Genomic_DNA"/>
</dbReference>
<comment type="caution">
    <text evidence="3">The sequence shown here is derived from an EMBL/GenBank/DDBJ whole genome shotgun (WGS) entry which is preliminary data.</text>
</comment>
<dbReference type="OrthoDB" id="6636741at2"/>
<accession>W4VPD3</accession>
<evidence type="ECO:0000313" key="4">
    <source>
        <dbReference type="Proteomes" id="UP000019102"/>
    </source>
</evidence>
<protein>
    <recommendedName>
        <fullName evidence="2">LXG domain-containing protein</fullName>
    </recommendedName>
</protein>
<organism evidence="3 4">
    <name type="scientific">Gracilibacillus boraciitolerans JCM 21714</name>
    <dbReference type="NCBI Taxonomy" id="1298598"/>
    <lineage>
        <taxon>Bacteria</taxon>
        <taxon>Bacillati</taxon>
        <taxon>Bacillota</taxon>
        <taxon>Bacilli</taxon>
        <taxon>Bacillales</taxon>
        <taxon>Bacillaceae</taxon>
        <taxon>Gracilibacillus</taxon>
    </lineage>
</organism>
<gene>
    <name evidence="3" type="ORF">JCM21714_3885</name>
</gene>
<evidence type="ECO:0000256" key="1">
    <source>
        <dbReference type="ARBA" id="ARBA00034117"/>
    </source>
</evidence>
<dbReference type="Proteomes" id="UP000019102">
    <property type="component" value="Unassembled WGS sequence"/>
</dbReference>
<dbReference type="Pfam" id="PF04740">
    <property type="entry name" value="LXG"/>
    <property type="match status" value="1"/>
</dbReference>
<reference evidence="3 4" key="1">
    <citation type="journal article" date="2014" name="Genome Announc.">
        <title>Draft Genome Sequence of the Boron-Tolerant and Moderately Halotolerant Bacterium Gracilibacillus boraciitolerans JCM 21714T.</title>
        <authorList>
            <person name="Ahmed I."/>
            <person name="Oshima K."/>
            <person name="Suda W."/>
            <person name="Kitamura K."/>
            <person name="Iida T."/>
            <person name="Ohmori Y."/>
            <person name="Fujiwara T."/>
            <person name="Hattori M."/>
            <person name="Ohkuma M."/>
        </authorList>
    </citation>
    <scope>NUCLEOTIDE SEQUENCE [LARGE SCALE GENOMIC DNA]</scope>
    <source>
        <strain evidence="3 4">JCM 21714</strain>
    </source>
</reference>
<evidence type="ECO:0000313" key="3">
    <source>
        <dbReference type="EMBL" id="GAE94703.1"/>
    </source>
</evidence>
<dbReference type="AlphaFoldDB" id="W4VPD3"/>
<keyword evidence="4" id="KW-1185">Reference proteome</keyword>
<dbReference type="InterPro" id="IPR006829">
    <property type="entry name" value="LXG_dom"/>
</dbReference>
<dbReference type="STRING" id="1298598.JCM21714_3885"/>